<evidence type="ECO:0000256" key="1">
    <source>
        <dbReference type="ARBA" id="ARBA00022722"/>
    </source>
</evidence>
<dbReference type="HOGENOM" id="CLU_007575_0_1_1"/>
<dbReference type="Pfam" id="PF00867">
    <property type="entry name" value="XPG_I"/>
    <property type="match status" value="1"/>
</dbReference>
<feature type="compositionally biased region" description="Basic and acidic residues" evidence="3">
    <location>
        <begin position="815"/>
        <end position="824"/>
    </location>
</feature>
<dbReference type="Pfam" id="PF00752">
    <property type="entry name" value="XPG_N"/>
    <property type="match status" value="1"/>
</dbReference>
<dbReference type="eggNOG" id="KOG2519">
    <property type="taxonomic scope" value="Eukaryota"/>
</dbReference>
<dbReference type="GO" id="GO:0006281">
    <property type="term" value="P:DNA repair"/>
    <property type="evidence" value="ECO:0007669"/>
    <property type="project" value="UniProtKB-ARBA"/>
</dbReference>
<dbReference type="InterPro" id="IPR006084">
    <property type="entry name" value="XPG/Rad2"/>
</dbReference>
<dbReference type="FunFam" id="3.40.50.1010:FF:000037">
    <property type="entry name" value="Rad2-like endonuclease, putative (AFU_orthologue AFUA_3G13260)"/>
    <property type="match status" value="1"/>
</dbReference>
<accession>A1D6A1</accession>
<dbReference type="CDD" id="cd09870">
    <property type="entry name" value="PIN_YEN1"/>
    <property type="match status" value="1"/>
</dbReference>
<dbReference type="Gene3D" id="3.40.50.1010">
    <property type="entry name" value="5'-nuclease"/>
    <property type="match status" value="2"/>
</dbReference>
<feature type="compositionally biased region" description="Polar residues" evidence="3">
    <location>
        <begin position="691"/>
        <end position="700"/>
    </location>
</feature>
<dbReference type="PANTHER" id="PTHR11081:SF75">
    <property type="entry name" value="ENDONUCLEASE, PUTATIVE (AFU_ORTHOLOGUE AFUA_3G13260)-RELATED"/>
    <property type="match status" value="1"/>
</dbReference>
<evidence type="ECO:0000259" key="4">
    <source>
        <dbReference type="SMART" id="SM00484"/>
    </source>
</evidence>
<dbReference type="PRINTS" id="PR00853">
    <property type="entry name" value="XPGRADSUPER"/>
</dbReference>
<dbReference type="RefSeq" id="XP_001263142.1">
    <property type="nucleotide sequence ID" value="XM_001263141.1"/>
</dbReference>
<dbReference type="GO" id="GO:0008821">
    <property type="term" value="F:crossover junction DNA endonuclease activity"/>
    <property type="evidence" value="ECO:0007669"/>
    <property type="project" value="InterPro"/>
</dbReference>
<dbReference type="AlphaFoldDB" id="A1D6A1"/>
<dbReference type="InterPro" id="IPR037316">
    <property type="entry name" value="Yen1_H3TH"/>
</dbReference>
<dbReference type="InterPro" id="IPR041177">
    <property type="entry name" value="GEN1_C"/>
</dbReference>
<evidence type="ECO:0000256" key="3">
    <source>
        <dbReference type="SAM" id="MobiDB-lite"/>
    </source>
</evidence>
<dbReference type="SUPFAM" id="SSF47807">
    <property type="entry name" value="5' to 3' exonuclease, C-terminal subdomain"/>
    <property type="match status" value="1"/>
</dbReference>
<feature type="region of interest" description="Disordered" evidence="3">
    <location>
        <begin position="671"/>
        <end position="717"/>
    </location>
</feature>
<dbReference type="InterPro" id="IPR029060">
    <property type="entry name" value="PIN-like_dom_sf"/>
</dbReference>
<feature type="compositionally biased region" description="Basic residues" evidence="3">
    <location>
        <begin position="496"/>
        <end position="506"/>
    </location>
</feature>
<protein>
    <submittedName>
        <fullName evidence="5">Rad2-like endonuclease, putative</fullName>
    </submittedName>
</protein>
<dbReference type="PANTHER" id="PTHR11081">
    <property type="entry name" value="FLAP ENDONUCLEASE FAMILY MEMBER"/>
    <property type="match status" value="1"/>
</dbReference>
<feature type="region of interest" description="Disordered" evidence="3">
    <location>
        <begin position="854"/>
        <end position="888"/>
    </location>
</feature>
<dbReference type="Pfam" id="PF18380">
    <property type="entry name" value="GEN1_C"/>
    <property type="match status" value="1"/>
</dbReference>
<dbReference type="GeneID" id="4589663"/>
<evidence type="ECO:0000313" key="5">
    <source>
        <dbReference type="EMBL" id="EAW21245.1"/>
    </source>
</evidence>
<dbReference type="InterPro" id="IPR006086">
    <property type="entry name" value="XPG-I_dom"/>
</dbReference>
<dbReference type="SMART" id="SM00484">
    <property type="entry name" value="XPGI"/>
    <property type="match status" value="1"/>
</dbReference>
<name>A1D6A1_NEOFI</name>
<feature type="region of interest" description="Disordered" evidence="3">
    <location>
        <begin position="486"/>
        <end position="516"/>
    </location>
</feature>
<dbReference type="STRING" id="331117.A1D6A1"/>
<dbReference type="EMBL" id="DS027690">
    <property type="protein sequence ID" value="EAW21245.1"/>
    <property type="molecule type" value="Genomic_DNA"/>
</dbReference>
<organism evidence="5 6">
    <name type="scientific">Neosartorya fischeri (strain ATCC 1020 / DSM 3700 / CBS 544.65 / FGSC A1164 / JCM 1740 / NRRL 181 / WB 181)</name>
    <name type="common">Aspergillus fischerianus</name>
    <dbReference type="NCBI Taxonomy" id="331117"/>
    <lineage>
        <taxon>Eukaryota</taxon>
        <taxon>Fungi</taxon>
        <taxon>Dikarya</taxon>
        <taxon>Ascomycota</taxon>
        <taxon>Pezizomycotina</taxon>
        <taxon>Eurotiomycetes</taxon>
        <taxon>Eurotiomycetidae</taxon>
        <taxon>Eurotiales</taxon>
        <taxon>Aspergillaceae</taxon>
        <taxon>Aspergillus</taxon>
        <taxon>Aspergillus subgen. Fumigati</taxon>
    </lineage>
</organism>
<feature type="region of interest" description="Disordered" evidence="3">
    <location>
        <begin position="811"/>
        <end position="835"/>
    </location>
</feature>
<keyword evidence="5" id="KW-0255">Endonuclease</keyword>
<keyword evidence="6" id="KW-1185">Reference proteome</keyword>
<dbReference type="GO" id="GO:0017108">
    <property type="term" value="F:5'-flap endonuclease activity"/>
    <property type="evidence" value="ECO:0007669"/>
    <property type="project" value="TreeGrafter"/>
</dbReference>
<evidence type="ECO:0000313" key="6">
    <source>
        <dbReference type="Proteomes" id="UP000006702"/>
    </source>
</evidence>
<feature type="compositionally biased region" description="Basic and acidic residues" evidence="3">
    <location>
        <begin position="859"/>
        <end position="873"/>
    </location>
</feature>
<dbReference type="VEuPathDB" id="FungiDB:NFIA_064090"/>
<sequence length="888" mass="97778">MGIPGQLTWDRLINAIGSGERISLSKLAITHLERTSRPIRIAVDISIWLFQVQAGRGGRNPELRTLFYRLLKFLALPIHPLFVYDGKDKPPFKRGKAVSGRSYGNAPIIRLSKVLIDLFKFPRHDAPGEAEAECARLQRAGVVDAVMSNDVDALMFGSTLTVMNFSKESGSGTSAATHITCYRMCGDGGHPSNVPLDRAGMILFAMLSGGDYLPSGVPKCGSKLAAEIARAGFGADLLDTIRSDGPELDMKLEEWKERLQYELDENESGYFQTKHKAVRIPESFPDRTVLSYYAKPVVSSPQDIEVLKSRLMNAWDQEIDVLELRRFTADAFEWNYRSGARKVIKLLAEPLVSYRLRLQKSPSPFAGNTSLSGSDVQMLQRIYKSRTSFSTDGLTELQLEIVPIDVVGLNLLAEEPNPPIPSQETTIVSGDEEEDVEVYTEATVQSPTKKRTGKRFDPYAAEKVWIFETIATIGVPEVVRTWKKEQAEKASAPKKSSNRKTGPKKKGPIDPGMKRGSILKYGTLTKQRSDISEFKGAQLFEAAMSATPPESRAPGLLRAGSSPDALKRGTPVYGPYSHKRRLDIQPQVYQTVDDLVDSFTSSCTISSMPDVKRHPMATLSRTGSRRAVVRSGDVEVQTLDFLSAEPVFNSCPSRASPARIKMSYSNVRYGDSADSDLSSDTKSVVSPPSPGSESHQQTKSRPVKTSAKPRRGVEDQELEDIMSAVTLSDESPYEQFDSLAQTPTRLKARPLSGLKIHEIHALAAEAQTTRSSRTKELVSPTANHSCVKAPGVRLLPSAPKTLVMDPCADDALEPTTKEEKRVESGSKVARPRQTSSHLESVIVCGGFWTTEAKSQSELASKETERDSSNSDEKRKKKRIPRVSILDLS</sequence>
<proteinExistence type="predicted"/>
<dbReference type="CDD" id="cd09906">
    <property type="entry name" value="H3TH_YEN1"/>
    <property type="match status" value="1"/>
</dbReference>
<dbReference type="FunFam" id="3.40.50.1010:FF:000051">
    <property type="entry name" value="Rad2-like endonuclease, putative (AFU_orthologue AFUA_3G13260)"/>
    <property type="match status" value="1"/>
</dbReference>
<keyword evidence="1" id="KW-0540">Nuclease</keyword>
<dbReference type="KEGG" id="nfi:NFIA_064090"/>
<dbReference type="OMA" id="LDRPGMI"/>
<dbReference type="InterPro" id="IPR036279">
    <property type="entry name" value="5-3_exonuclease_C_sf"/>
</dbReference>
<feature type="region of interest" description="Disordered" evidence="3">
    <location>
        <begin position="546"/>
        <end position="574"/>
    </location>
</feature>
<dbReference type="Proteomes" id="UP000006702">
    <property type="component" value="Unassembled WGS sequence"/>
</dbReference>
<dbReference type="SUPFAM" id="SSF88723">
    <property type="entry name" value="PIN domain-like"/>
    <property type="match status" value="1"/>
</dbReference>
<dbReference type="OrthoDB" id="2959108at2759"/>
<dbReference type="InterPro" id="IPR006085">
    <property type="entry name" value="XPG_DNA_repair_N"/>
</dbReference>
<keyword evidence="2" id="KW-0378">Hydrolase</keyword>
<gene>
    <name evidence="5" type="ORF">NFIA_064090</name>
</gene>
<feature type="domain" description="XPG-I" evidence="4">
    <location>
        <begin position="117"/>
        <end position="187"/>
    </location>
</feature>
<reference evidence="6" key="1">
    <citation type="journal article" date="2008" name="PLoS Genet.">
        <title>Genomic islands in the pathogenic filamentous fungus Aspergillus fumigatus.</title>
        <authorList>
            <person name="Fedorova N.D."/>
            <person name="Khaldi N."/>
            <person name="Joardar V.S."/>
            <person name="Maiti R."/>
            <person name="Amedeo P."/>
            <person name="Anderson M.J."/>
            <person name="Crabtree J."/>
            <person name="Silva J.C."/>
            <person name="Badger J.H."/>
            <person name="Albarraq A."/>
            <person name="Angiuoli S."/>
            <person name="Bussey H."/>
            <person name="Bowyer P."/>
            <person name="Cotty P.J."/>
            <person name="Dyer P.S."/>
            <person name="Egan A."/>
            <person name="Galens K."/>
            <person name="Fraser-Liggett C.M."/>
            <person name="Haas B.J."/>
            <person name="Inman J.M."/>
            <person name="Kent R."/>
            <person name="Lemieux S."/>
            <person name="Malavazi I."/>
            <person name="Orvis J."/>
            <person name="Roemer T."/>
            <person name="Ronning C.M."/>
            <person name="Sundaram J.P."/>
            <person name="Sutton G."/>
            <person name="Turner G."/>
            <person name="Venter J.C."/>
            <person name="White O.R."/>
            <person name="Whitty B.R."/>
            <person name="Youngman P."/>
            <person name="Wolfe K.H."/>
            <person name="Goldman G.H."/>
            <person name="Wortman J.R."/>
            <person name="Jiang B."/>
            <person name="Denning D.W."/>
            <person name="Nierman W.C."/>
        </authorList>
    </citation>
    <scope>NUCLEOTIDE SEQUENCE [LARGE SCALE GENOMIC DNA]</scope>
    <source>
        <strain evidence="6">ATCC 1020 / DSM 3700 / CBS 544.65 / FGSC A1164 / JCM 1740 / NRRL 181 / WB 181</strain>
    </source>
</reference>
<evidence type="ECO:0000256" key="2">
    <source>
        <dbReference type="ARBA" id="ARBA00022801"/>
    </source>
</evidence>